<keyword evidence="1" id="KW-0472">Membrane</keyword>
<evidence type="ECO:0000256" key="1">
    <source>
        <dbReference type="SAM" id="Phobius"/>
    </source>
</evidence>
<feature type="transmembrane region" description="Helical" evidence="1">
    <location>
        <begin position="6"/>
        <end position="24"/>
    </location>
</feature>
<feature type="transmembrane region" description="Helical" evidence="1">
    <location>
        <begin position="311"/>
        <end position="331"/>
    </location>
</feature>
<dbReference type="Proteomes" id="UP000667802">
    <property type="component" value="Unassembled WGS sequence"/>
</dbReference>
<gene>
    <name evidence="2" type="ORF">G7B40_007825</name>
</gene>
<dbReference type="AlphaFoldDB" id="A0AAP5I4A3"/>
<reference evidence="3" key="1">
    <citation type="journal article" date="2021" name="Science">
        <title>Hunting the eagle killer: A cyanobacterial neurotoxin causes vacuolar myelinopathy.</title>
        <authorList>
            <person name="Breinlinger S."/>
            <person name="Phillips T.J."/>
            <person name="Haram B.N."/>
            <person name="Mares J."/>
            <person name="Martinez Yerena J.A."/>
            <person name="Hrouzek P."/>
            <person name="Sobotka R."/>
            <person name="Henderson W.M."/>
            <person name="Schmieder P."/>
            <person name="Williams S.M."/>
            <person name="Lauderdale J.D."/>
            <person name="Wilde H.D."/>
            <person name="Gerrin W."/>
            <person name="Kust A."/>
            <person name="Washington J.W."/>
            <person name="Wagner C."/>
            <person name="Geier B."/>
            <person name="Liebeke M."/>
            <person name="Enke H."/>
            <person name="Niedermeyer T.H.J."/>
            <person name="Wilde S.B."/>
        </authorList>
    </citation>
    <scope>NUCLEOTIDE SEQUENCE [LARGE SCALE GENOMIC DNA]</scope>
    <source>
        <strain evidence="3">Thurmond2011</strain>
    </source>
</reference>
<feature type="transmembrane region" description="Helical" evidence="1">
    <location>
        <begin position="116"/>
        <end position="134"/>
    </location>
</feature>
<sequence>MEKKLIIPGAVGWLIGISALILFASSSVRHLLFQSTAWDLGIFDQAVYLISQGEKPVSSFLGFHILGDHAALVFYPLAVLYKIFPSVYWLFAVQAFALAIGSLPIWYLARLAGLSNNLGVAIATAYLLYPLIFNINLFDFHPDVIALPALLAAVLAAKTKQIWWFCASLVLVFLCKEVLSLTVIALGVWLLVFEKRRLYGAIAIITGIIWFMITTKGIIPYFGGTAASVERHISRYSYLGHSFPEIFQNLLFHPELIFNKVFSVDNLFYLVLLLAPVIWGFSLSGITPLIGAVPTLALNLLADDPLQKDLIHQYSLPAIPFLFLIVIQSLAVGKGWLKHKRNIILWALVAFLALAKFGYFWSRYLIPIDTWQATRDAIAQVQKKGSVYTTAEISPHLSQRKFINLTDAHSPPIDLNTFDYVLLNVRHPGWASSQEFATSLVNQLKNQQSFKPSYQRDDVYLFVKK</sequence>
<proteinExistence type="predicted"/>
<feature type="transmembrane region" description="Helical" evidence="1">
    <location>
        <begin position="169"/>
        <end position="192"/>
    </location>
</feature>
<dbReference type="EMBL" id="JAALHA020000002">
    <property type="protein sequence ID" value="MDR9894481.1"/>
    <property type="molecule type" value="Genomic_DNA"/>
</dbReference>
<dbReference type="Pfam" id="PF09852">
    <property type="entry name" value="DUF2079"/>
    <property type="match status" value="1"/>
</dbReference>
<organism evidence="2 3">
    <name type="scientific">Aetokthonos hydrillicola Thurmond2011</name>
    <dbReference type="NCBI Taxonomy" id="2712845"/>
    <lineage>
        <taxon>Bacteria</taxon>
        <taxon>Bacillati</taxon>
        <taxon>Cyanobacteriota</taxon>
        <taxon>Cyanophyceae</taxon>
        <taxon>Nostocales</taxon>
        <taxon>Hapalosiphonaceae</taxon>
        <taxon>Aetokthonos</taxon>
    </lineage>
</organism>
<name>A0AAP5I4A3_9CYAN</name>
<feature type="transmembrane region" description="Helical" evidence="1">
    <location>
        <begin position="198"/>
        <end position="222"/>
    </location>
</feature>
<keyword evidence="3" id="KW-1185">Reference proteome</keyword>
<accession>A0AAP5I4A3</accession>
<protein>
    <submittedName>
        <fullName evidence="2">DUF2079 domain-containing protein</fullName>
    </submittedName>
</protein>
<dbReference type="InterPro" id="IPR018650">
    <property type="entry name" value="STSV1_Orf64"/>
</dbReference>
<feature type="transmembrane region" description="Helical" evidence="1">
    <location>
        <begin position="267"/>
        <end position="291"/>
    </location>
</feature>
<comment type="caution">
    <text evidence="2">The sequence shown here is derived from an EMBL/GenBank/DDBJ whole genome shotgun (WGS) entry which is preliminary data.</text>
</comment>
<evidence type="ECO:0000313" key="3">
    <source>
        <dbReference type="Proteomes" id="UP000667802"/>
    </source>
</evidence>
<keyword evidence="1" id="KW-0812">Transmembrane</keyword>
<feature type="transmembrane region" description="Helical" evidence="1">
    <location>
        <begin position="87"/>
        <end position="109"/>
    </location>
</feature>
<dbReference type="RefSeq" id="WP_208340320.1">
    <property type="nucleotide sequence ID" value="NZ_CAWQFN010000643.1"/>
</dbReference>
<keyword evidence="1" id="KW-1133">Transmembrane helix</keyword>
<evidence type="ECO:0000313" key="2">
    <source>
        <dbReference type="EMBL" id="MDR9894481.1"/>
    </source>
</evidence>
<feature type="transmembrane region" description="Helical" evidence="1">
    <location>
        <begin position="140"/>
        <end position="157"/>
    </location>
</feature>
<feature type="transmembrane region" description="Helical" evidence="1">
    <location>
        <begin position="343"/>
        <end position="361"/>
    </location>
</feature>